<dbReference type="PROSITE" id="PS50048">
    <property type="entry name" value="ZN2_CY6_FUNGAL_2"/>
    <property type="match status" value="1"/>
</dbReference>
<feature type="compositionally biased region" description="Polar residues" evidence="1">
    <location>
        <begin position="349"/>
        <end position="358"/>
    </location>
</feature>
<dbReference type="InterPro" id="IPR001138">
    <property type="entry name" value="Zn2Cys6_DnaBD"/>
</dbReference>
<protein>
    <recommendedName>
        <fullName evidence="2">Zn(2)-C6 fungal-type domain-containing protein</fullName>
    </recommendedName>
</protein>
<dbReference type="GO" id="GO:0008270">
    <property type="term" value="F:zinc ion binding"/>
    <property type="evidence" value="ECO:0007669"/>
    <property type="project" value="InterPro"/>
</dbReference>
<dbReference type="AlphaFoldDB" id="A0AAD5SQU1"/>
<dbReference type="SUPFAM" id="SSF57701">
    <property type="entry name" value="Zn2/Cys6 DNA-binding domain"/>
    <property type="match status" value="1"/>
</dbReference>
<dbReference type="SMART" id="SM00066">
    <property type="entry name" value="GAL4"/>
    <property type="match status" value="1"/>
</dbReference>
<dbReference type="InterPro" id="IPR036864">
    <property type="entry name" value="Zn2-C6_fun-type_DNA-bd_sf"/>
</dbReference>
<feature type="domain" description="Zn(2)-C6 fungal-type" evidence="2">
    <location>
        <begin position="61"/>
        <end position="90"/>
    </location>
</feature>
<proteinExistence type="predicted"/>
<evidence type="ECO:0000313" key="3">
    <source>
        <dbReference type="EMBL" id="KAJ3092194.1"/>
    </source>
</evidence>
<dbReference type="Proteomes" id="UP001211907">
    <property type="component" value="Unassembled WGS sequence"/>
</dbReference>
<feature type="region of interest" description="Disordered" evidence="1">
    <location>
        <begin position="349"/>
        <end position="396"/>
    </location>
</feature>
<dbReference type="GO" id="GO:0000981">
    <property type="term" value="F:DNA-binding transcription factor activity, RNA polymerase II-specific"/>
    <property type="evidence" value="ECO:0007669"/>
    <property type="project" value="InterPro"/>
</dbReference>
<evidence type="ECO:0000256" key="1">
    <source>
        <dbReference type="SAM" id="MobiDB-lite"/>
    </source>
</evidence>
<gene>
    <name evidence="3" type="ORF">HK100_006997</name>
</gene>
<dbReference type="Gene3D" id="4.10.240.10">
    <property type="entry name" value="Zn(2)-C6 fungal-type DNA-binding domain"/>
    <property type="match status" value="1"/>
</dbReference>
<organism evidence="3 4">
    <name type="scientific">Physocladia obscura</name>
    <dbReference type="NCBI Taxonomy" id="109957"/>
    <lineage>
        <taxon>Eukaryota</taxon>
        <taxon>Fungi</taxon>
        <taxon>Fungi incertae sedis</taxon>
        <taxon>Chytridiomycota</taxon>
        <taxon>Chytridiomycota incertae sedis</taxon>
        <taxon>Chytridiomycetes</taxon>
        <taxon>Chytridiales</taxon>
        <taxon>Chytriomycetaceae</taxon>
        <taxon>Physocladia</taxon>
    </lineage>
</organism>
<comment type="caution">
    <text evidence="3">The sequence shown here is derived from an EMBL/GenBank/DDBJ whole genome shotgun (WGS) entry which is preliminary data.</text>
</comment>
<dbReference type="EMBL" id="JADGJH010003275">
    <property type="protein sequence ID" value="KAJ3092194.1"/>
    <property type="molecule type" value="Genomic_DNA"/>
</dbReference>
<evidence type="ECO:0000313" key="4">
    <source>
        <dbReference type="Proteomes" id="UP001211907"/>
    </source>
</evidence>
<evidence type="ECO:0000259" key="2">
    <source>
        <dbReference type="PROSITE" id="PS50048"/>
    </source>
</evidence>
<feature type="compositionally biased region" description="Low complexity" evidence="1">
    <location>
        <begin position="359"/>
        <end position="385"/>
    </location>
</feature>
<sequence>MWIVINILELEKAVSAFDVAVNKETSYAFLTVTMNTAVTTATTSLHPFPNQCTTTNKRLKSCEGCRLSNRKCDRKTPCKRCSHLNLPCIYSNNSTRNKKYKDLKRTLKDGTAATSASASAATSPELIEAAAAEEIEFEFASVAELVFANGCAVAVPSPATFLKTVENANDKSTTNNNLPANIWPNLSSPVMIAAHAASISDLQRAENGMYLDGDSLDSGEIAAQIEDFLGRDSNTGNNETAQAPVNSSAVADIDFSDFLMNIFANSPNQHQPLVAAAAVTPTFNNLGTVPIDNELDPFQYFNSLPAGLDTLTIPHGSTAHNIPIISNDSVGSNIAFTLPTQFHFPLSSDSNRGQELNFSQQQQHSNSSSSSSSSSPYSSKSYSSSPLRFPNRESPAFPMLEIADDNDVFSLF</sequence>
<reference evidence="3" key="1">
    <citation type="submission" date="2020-05" db="EMBL/GenBank/DDBJ databases">
        <title>Phylogenomic resolution of chytrid fungi.</title>
        <authorList>
            <person name="Stajich J.E."/>
            <person name="Amses K."/>
            <person name="Simmons R."/>
            <person name="Seto K."/>
            <person name="Myers J."/>
            <person name="Bonds A."/>
            <person name="Quandt C.A."/>
            <person name="Barry K."/>
            <person name="Liu P."/>
            <person name="Grigoriev I."/>
            <person name="Longcore J.E."/>
            <person name="James T.Y."/>
        </authorList>
    </citation>
    <scope>NUCLEOTIDE SEQUENCE</scope>
    <source>
        <strain evidence="3">JEL0513</strain>
    </source>
</reference>
<name>A0AAD5SQU1_9FUNG</name>
<keyword evidence="4" id="KW-1185">Reference proteome</keyword>
<dbReference type="CDD" id="cd00067">
    <property type="entry name" value="GAL4"/>
    <property type="match status" value="1"/>
</dbReference>
<dbReference type="Pfam" id="PF00172">
    <property type="entry name" value="Zn_clus"/>
    <property type="match status" value="1"/>
</dbReference>
<accession>A0AAD5SQU1</accession>